<dbReference type="HAMAP" id="MF_03054">
    <property type="entry name" value="CTU2"/>
    <property type="match status" value="1"/>
</dbReference>
<dbReference type="EMBL" id="CP058604">
    <property type="protein sequence ID" value="QLG70329.1"/>
    <property type="molecule type" value="Genomic_DNA"/>
</dbReference>
<evidence type="ECO:0000313" key="4">
    <source>
        <dbReference type="EMBL" id="QLG70329.1"/>
    </source>
</evidence>
<accession>A0A7H9AX20</accession>
<comment type="similarity">
    <text evidence="3">Belongs to the CTU2/NCS2 family.</text>
</comment>
<comment type="function">
    <text evidence="3">Plays a central role in 2-thiolation of mcm(5)S(2)U at tRNA wobble positions of tRNA(Lys), tRNA(Glu) and tRNA(Gln). May act by forming a heterodimer with NCS6 that ligates sulfur from thiocarboxylated URM1 onto the uridine of tRNAs at wobble position. Prior mcm(5) tRNA modification by the elongator complex is required for 2-thiolation. May also be involved in protein urmylation.</text>
</comment>
<organism evidence="4 5">
    <name type="scientific">Zygotorulaspora mrakii</name>
    <name type="common">Zygosaccharomyces mrakii</name>
    <dbReference type="NCBI Taxonomy" id="42260"/>
    <lineage>
        <taxon>Eukaryota</taxon>
        <taxon>Fungi</taxon>
        <taxon>Dikarya</taxon>
        <taxon>Ascomycota</taxon>
        <taxon>Saccharomycotina</taxon>
        <taxon>Saccharomycetes</taxon>
        <taxon>Saccharomycetales</taxon>
        <taxon>Saccharomycetaceae</taxon>
        <taxon>Zygotorulaspora</taxon>
    </lineage>
</organism>
<dbReference type="UniPathway" id="UPA00988"/>
<evidence type="ECO:0000313" key="5">
    <source>
        <dbReference type="Proteomes" id="UP000509704"/>
    </source>
</evidence>
<evidence type="ECO:0000256" key="2">
    <source>
        <dbReference type="ARBA" id="ARBA00022694"/>
    </source>
</evidence>
<dbReference type="PANTHER" id="PTHR20882">
    <property type="entry name" value="CYTOPLASMIC TRNA 2-THIOLATION PROTEIN 2"/>
    <property type="match status" value="1"/>
</dbReference>
<comment type="subcellular location">
    <subcellularLocation>
        <location evidence="3">Cytoplasm</location>
    </subcellularLocation>
</comment>
<name>A0A7H9AX20_ZYGMR</name>
<dbReference type="Pfam" id="PF10288">
    <property type="entry name" value="CTU2"/>
    <property type="match status" value="1"/>
</dbReference>
<dbReference type="InterPro" id="IPR014729">
    <property type="entry name" value="Rossmann-like_a/b/a_fold"/>
</dbReference>
<comment type="pathway">
    <text evidence="3">tRNA modification; 5-methoxycarbonylmethyl-2-thiouridine-tRNA biosynthesis.</text>
</comment>
<dbReference type="GO" id="GO:0000049">
    <property type="term" value="F:tRNA binding"/>
    <property type="evidence" value="ECO:0007669"/>
    <property type="project" value="InterPro"/>
</dbReference>
<protein>
    <recommendedName>
        <fullName evidence="3">Cytoplasmic tRNA 2-thiolation protein 2</fullName>
    </recommendedName>
</protein>
<keyword evidence="2 3" id="KW-0819">tRNA processing</keyword>
<dbReference type="GO" id="GO:0002143">
    <property type="term" value="P:tRNA wobble position uridine thiolation"/>
    <property type="evidence" value="ECO:0007669"/>
    <property type="project" value="TreeGrafter"/>
</dbReference>
<dbReference type="Gene3D" id="3.40.50.620">
    <property type="entry name" value="HUPs"/>
    <property type="match status" value="1"/>
</dbReference>
<evidence type="ECO:0000256" key="3">
    <source>
        <dbReference type="HAMAP-Rule" id="MF_03054"/>
    </source>
</evidence>
<dbReference type="SUPFAM" id="SSF52402">
    <property type="entry name" value="Adenine nucleotide alpha hydrolases-like"/>
    <property type="match status" value="1"/>
</dbReference>
<dbReference type="PANTHER" id="PTHR20882:SF14">
    <property type="entry name" value="CYTOPLASMIC TRNA 2-THIOLATION PROTEIN 2"/>
    <property type="match status" value="1"/>
</dbReference>
<dbReference type="InterPro" id="IPR019407">
    <property type="entry name" value="CTU2"/>
</dbReference>
<dbReference type="GO" id="GO:0016779">
    <property type="term" value="F:nucleotidyltransferase activity"/>
    <property type="evidence" value="ECO:0007669"/>
    <property type="project" value="UniProtKB-UniRule"/>
</dbReference>
<keyword evidence="5" id="KW-1185">Reference proteome</keyword>
<reference evidence="4 5" key="1">
    <citation type="submission" date="2020-07" db="EMBL/GenBank/DDBJ databases">
        <title>The yeast mating-type switching endonuclease HO is a domesticated member of an unorthodox homing genetic element family.</title>
        <authorList>
            <person name="Coughlan A.Y."/>
            <person name="Lombardi L."/>
            <person name="Braun-Galleani S."/>
            <person name="Martos A.R."/>
            <person name="Galeote V."/>
            <person name="Bigey F."/>
            <person name="Dequin S."/>
            <person name="Byrne K.P."/>
            <person name="Wolfe K.H."/>
        </authorList>
    </citation>
    <scope>NUCLEOTIDE SEQUENCE [LARGE SCALE GENOMIC DNA]</scope>
    <source>
        <strain evidence="4 5">NRRL Y-6702</strain>
    </source>
</reference>
<dbReference type="AlphaFoldDB" id="A0A7H9AX20"/>
<evidence type="ECO:0000256" key="1">
    <source>
        <dbReference type="ARBA" id="ARBA00022490"/>
    </source>
</evidence>
<dbReference type="GO" id="GO:0016783">
    <property type="term" value="F:sulfurtransferase activity"/>
    <property type="evidence" value="ECO:0007669"/>
    <property type="project" value="TreeGrafter"/>
</dbReference>
<sequence length="477" mass="54967">MAEQLICQRCRKEPATVVSRKERFSNDCFRKFVSQKQRKQMMSDPYFQDIFKVMYQDRFRTSKEADLQNMQSTVLVPLSFGSSSLVMLDVLNDTLTEQKTTQRGKTGFQVDLIICYQTTEEKEAFKELAHNIINTRYASNKEKFKFHLIDLDSFFSSSKDCLRVVALDARGATAIKANYSVEPSNSYNLKDLLNQCTDRTTREDILSFIRRHLIKKFASQHEQRAIMWGHSMTKLADETISLIVKGRGSEIAASMDCSKFDEDYNSSFKNLFPMKDILLSEIDAFCLVAKLDEFLYDYKPQDTLLIQKVQIINDTKYSTLVKNMTVNEIARKYFDDIEGDYSNVISTVVKTANKLAEPQSLLIEKERSKKCVLCFSNIYTNGFKWLSDITINEGVPIEDDAEREIFNEWKNSTIGNKTEGYNRATELVTAHSCDVPVCYGCIIIFNRIKERRLTWPTKSKSELEGVLDECVLTDDES</sequence>
<dbReference type="Proteomes" id="UP000509704">
    <property type="component" value="Chromosome 1"/>
</dbReference>
<dbReference type="OrthoDB" id="25129at2759"/>
<gene>
    <name evidence="3" type="primary">NCS2</name>
    <name evidence="3" type="synonym">CTU2</name>
    <name evidence="4" type="ORF">HG535_0A02670</name>
</gene>
<proteinExistence type="inferred from homology"/>
<dbReference type="GO" id="GO:0005829">
    <property type="term" value="C:cytosol"/>
    <property type="evidence" value="ECO:0007669"/>
    <property type="project" value="TreeGrafter"/>
</dbReference>
<dbReference type="GO" id="GO:0032447">
    <property type="term" value="P:protein urmylation"/>
    <property type="evidence" value="ECO:0007669"/>
    <property type="project" value="UniProtKB-UniRule"/>
</dbReference>
<keyword evidence="1 3" id="KW-0963">Cytoplasm</keyword>